<reference evidence="2" key="1">
    <citation type="submission" date="2021-11" db="EMBL/GenBank/DDBJ databases">
        <title>Genome sequence.</title>
        <authorList>
            <person name="Sun Q."/>
        </authorList>
    </citation>
    <scope>NUCLEOTIDE SEQUENCE</scope>
    <source>
        <strain evidence="2">JC740</strain>
    </source>
</reference>
<comment type="caution">
    <text evidence="2">The sequence shown here is derived from an EMBL/GenBank/DDBJ whole genome shotgun (WGS) entry which is preliminary data.</text>
</comment>
<dbReference type="RefSeq" id="WP_230274650.1">
    <property type="nucleotide sequence ID" value="NZ_JAJKFW010000025.1"/>
</dbReference>
<feature type="region of interest" description="Disordered" evidence="1">
    <location>
        <begin position="39"/>
        <end position="98"/>
    </location>
</feature>
<dbReference type="EMBL" id="JAJKFW010000025">
    <property type="protein sequence ID" value="MCC9643693.1"/>
    <property type="molecule type" value="Genomic_DNA"/>
</dbReference>
<name>A0ABS8NLK9_9BACT</name>
<evidence type="ECO:0000313" key="3">
    <source>
        <dbReference type="Proteomes" id="UP001430306"/>
    </source>
</evidence>
<organism evidence="2 3">
    <name type="scientific">Rhodopirellula halodulae</name>
    <dbReference type="NCBI Taxonomy" id="2894198"/>
    <lineage>
        <taxon>Bacteria</taxon>
        <taxon>Pseudomonadati</taxon>
        <taxon>Planctomycetota</taxon>
        <taxon>Planctomycetia</taxon>
        <taxon>Pirellulales</taxon>
        <taxon>Pirellulaceae</taxon>
        <taxon>Rhodopirellula</taxon>
    </lineage>
</organism>
<protein>
    <submittedName>
        <fullName evidence="2">Uncharacterized protein</fullName>
    </submittedName>
</protein>
<accession>A0ABS8NLK9</accession>
<dbReference type="Proteomes" id="UP001430306">
    <property type="component" value="Unassembled WGS sequence"/>
</dbReference>
<proteinExistence type="predicted"/>
<feature type="compositionally biased region" description="Polar residues" evidence="1">
    <location>
        <begin position="39"/>
        <end position="63"/>
    </location>
</feature>
<evidence type="ECO:0000256" key="1">
    <source>
        <dbReference type="SAM" id="MobiDB-lite"/>
    </source>
</evidence>
<evidence type="ECO:0000313" key="2">
    <source>
        <dbReference type="EMBL" id="MCC9643693.1"/>
    </source>
</evidence>
<sequence>MTSTRSWLASQSASATSALRLVAIGMLLVFGLPGPIANAQSADSQDESTVASATDTTVNSPPRTSRRHPAESSVTGTSLRSLMRSATSPRSYQLSDHGDSVRLTSGIAEDLSGAKSRAQEGLASLRKPVASIRLMPVASEGELPSDSAKELLASEAPQVIDSQWNPIPTHDRYPVCFQHQPLHFEERNLERCGKGCGYFTNAVSAFWMIGNTAVWPYRLAAQPHCRCVRSIGDCRTCQSYDCPVEPLRHGTTTHPIAKGTLAEAAAIAGFTFLLL</sequence>
<feature type="compositionally biased region" description="Polar residues" evidence="1">
    <location>
        <begin position="72"/>
        <end position="94"/>
    </location>
</feature>
<gene>
    <name evidence="2" type="ORF">LOC71_15515</name>
</gene>
<keyword evidence="3" id="KW-1185">Reference proteome</keyword>